<feature type="transmembrane region" description="Helical" evidence="14">
    <location>
        <begin position="744"/>
        <end position="760"/>
    </location>
</feature>
<sequence>MASSPRFRFLAIAVIFHFVYIFSIFDIYFVSPIVSGMRLFQVERPPSAPAPADRLVLFVGDGLRADKAFQSHPEPYPETDDDLVPRPLAPFLRSRVLQEGTFGVSHTRVPTESRPGHVALIAGLYEDVSAVTTGWKLNPVNFDSLFNRSRHTWSWGSPDILPMFQYGAVPGRVDAFMYGAELEDFSSDAVVLDLWVFDHVKEFFAEARTNKTLNDALRQDKVVFFLHLLGLDTTGHGFRPYSKEYLHNIKVVDEGVREITELINDFYGDDRTAFVFTADHGMSDWGSHGDGHPDNTRTPLIAWGSGVAKPQLYPGEVAPGHDEYSSDWNLDHVRRHDVAQADVAALMAYLVGTEFPANSVGELPLSFLTADLREKAEASLVNAQGILEQYRVKEEKKKVTELRYKPYRPLSHEGMEPERRVAHIRQLIEAGSYEEAIEESAALLKVGLGGLRYLQTYDWLFLRALITTGYLGWVVYALTTVIDLHVLHGRVQPSRTLAGTFVSSSVLTSLYASFVISKSPLTYYAYAFFPVFFWEEVYARRESLVMGRKKLFAHVKSGGSLASLLFNCAVYVGIIESLALGYIHREVLTVLFIIGAFWPLSYGFSFLQQHAALSITWFLSCVAMSSFTLLPAMKTEDVNLIILGGVLMVVVGILYLVLEDFVLADFTWSEEPSRRNHVSRTLVGIQVGLTLLSIVVTRSSALSIQARQGLPRGNQIMGWFVLVASLLMPLAHRLQPNNHYMHRIMVIFLTCAPTFVILTISYEGLFYLAFSATLVSWVRLEHAVFKFSASSSSSSSSVTKSPAAPAQANGSSTPAKQRQSPLETSRTLTFPFRPLTLHDARVALFFFVLLQSAFFSTGNVASVSSFSLDSVSRLIPIFNPFTQGAMLILKIMIPFALISANLGILNKRLGIAPSALLMVVMAISDILTLYFFWVVRDEGSWLEIGSTISHFVIASLMCIFVAALEGVSAMFIAGVEVGSDVVKAVAEGQVAEVLLERANEAVEHLPGVAGDDGAGGK</sequence>
<dbReference type="GO" id="GO:0051377">
    <property type="term" value="F:mannose-ethanolamine phosphotransferase activity"/>
    <property type="evidence" value="ECO:0007669"/>
    <property type="project" value="UniProtKB-UniRule"/>
</dbReference>
<evidence type="ECO:0000256" key="12">
    <source>
        <dbReference type="ARBA" id="ARBA00023316"/>
    </source>
</evidence>
<dbReference type="PANTHER" id="PTHR12250">
    <property type="entry name" value="PHOSPHATIDYLINOSITOL GLYCAN, CLASS N"/>
    <property type="match status" value="1"/>
</dbReference>
<dbReference type="GO" id="GO:0006506">
    <property type="term" value="P:GPI anchor biosynthetic process"/>
    <property type="evidence" value="ECO:0007669"/>
    <property type="project" value="UniProtKB-KW"/>
</dbReference>
<feature type="transmembrane region" description="Helical" evidence="14">
    <location>
        <begin position="842"/>
        <end position="861"/>
    </location>
</feature>
<feature type="transmembrane region" description="Helical" evidence="14">
    <location>
        <begin position="916"/>
        <end position="935"/>
    </location>
</feature>
<dbReference type="InterPro" id="IPR002591">
    <property type="entry name" value="Phosphodiest/P_Trfase"/>
</dbReference>
<feature type="compositionally biased region" description="Low complexity" evidence="15">
    <location>
        <begin position="791"/>
        <end position="806"/>
    </location>
</feature>
<keyword evidence="9 14" id="KW-1133">Transmembrane helix</keyword>
<dbReference type="InterPro" id="IPR007070">
    <property type="entry name" value="GPI_EtnP_transferase_1"/>
</dbReference>
<evidence type="ECO:0000256" key="15">
    <source>
        <dbReference type="SAM" id="MobiDB-lite"/>
    </source>
</evidence>
<dbReference type="GO" id="GO:0071555">
    <property type="term" value="P:cell wall organization"/>
    <property type="evidence" value="ECO:0007669"/>
    <property type="project" value="UniProtKB-KW"/>
</dbReference>
<evidence type="ECO:0000256" key="14">
    <source>
        <dbReference type="RuleBase" id="RU367138"/>
    </source>
</evidence>
<dbReference type="SUPFAM" id="SSF53649">
    <property type="entry name" value="Alkaline phosphatase-like"/>
    <property type="match status" value="1"/>
</dbReference>
<feature type="transmembrane region" description="Helical" evidence="14">
    <location>
        <begin position="638"/>
        <end position="658"/>
    </location>
</feature>
<evidence type="ECO:0000256" key="5">
    <source>
        <dbReference type="ARBA" id="ARBA00022502"/>
    </source>
</evidence>
<evidence type="ECO:0000256" key="6">
    <source>
        <dbReference type="ARBA" id="ARBA00022679"/>
    </source>
</evidence>
<reference evidence="17" key="2">
    <citation type="submission" date="2023-05" db="EMBL/GenBank/DDBJ databases">
        <authorList>
            <consortium name="Lawrence Berkeley National Laboratory"/>
            <person name="Steindorff A."/>
            <person name="Hensen N."/>
            <person name="Bonometti L."/>
            <person name="Westerberg I."/>
            <person name="Brannstrom I.O."/>
            <person name="Guillou S."/>
            <person name="Cros-Aarteil S."/>
            <person name="Calhoun S."/>
            <person name="Haridas S."/>
            <person name="Kuo A."/>
            <person name="Mondo S."/>
            <person name="Pangilinan J."/>
            <person name="Riley R."/>
            <person name="Labutti K."/>
            <person name="Andreopoulos B."/>
            <person name="Lipzen A."/>
            <person name="Chen C."/>
            <person name="Yanf M."/>
            <person name="Daum C."/>
            <person name="Ng V."/>
            <person name="Clum A."/>
            <person name="Ohm R."/>
            <person name="Martin F."/>
            <person name="Silar P."/>
            <person name="Natvig D."/>
            <person name="Lalanne C."/>
            <person name="Gautier V."/>
            <person name="Ament-Velasquez S.L."/>
            <person name="Kruys A."/>
            <person name="Hutchinson M.I."/>
            <person name="Powell A.J."/>
            <person name="Barry K."/>
            <person name="Miller A.N."/>
            <person name="Grigoriev I.V."/>
            <person name="Debuchy R."/>
            <person name="Gladieux P."/>
            <person name="Thoren M.H."/>
            <person name="Johannesson H."/>
        </authorList>
    </citation>
    <scope>NUCLEOTIDE SEQUENCE</scope>
    <source>
        <strain evidence="17">CBS 731.68</strain>
    </source>
</reference>
<feature type="transmembrane region" description="Helical" evidence="14">
    <location>
        <begin position="460"/>
        <end position="484"/>
    </location>
</feature>
<dbReference type="EC" id="2.-.-.-" evidence="14"/>
<dbReference type="Pfam" id="PF04987">
    <property type="entry name" value="PigN"/>
    <property type="match status" value="1"/>
</dbReference>
<feature type="transmembrane region" description="Helical" evidence="14">
    <location>
        <begin position="716"/>
        <end position="732"/>
    </location>
</feature>
<dbReference type="FunFam" id="3.40.720.10:FF:000015">
    <property type="entry name" value="GPI ethanolamine phosphate transferase 1"/>
    <property type="match status" value="1"/>
</dbReference>
<evidence type="ECO:0000313" key="17">
    <source>
        <dbReference type="EMBL" id="KAK4126058.1"/>
    </source>
</evidence>
<evidence type="ECO:0000256" key="11">
    <source>
        <dbReference type="ARBA" id="ARBA00023180"/>
    </source>
</evidence>
<proteinExistence type="inferred from homology"/>
<feature type="transmembrane region" description="Helical" evidence="14">
    <location>
        <begin position="7"/>
        <end position="30"/>
    </location>
</feature>
<comment type="similarity">
    <text evidence="3 14">Belongs to the PIGG/PIGN/PIGO family. PIGN subfamily.</text>
</comment>
<dbReference type="InterPro" id="IPR017852">
    <property type="entry name" value="GPI_EtnP_transferase_1_C"/>
</dbReference>
<evidence type="ECO:0000256" key="8">
    <source>
        <dbReference type="ARBA" id="ARBA00022824"/>
    </source>
</evidence>
<feature type="compositionally biased region" description="Polar residues" evidence="15">
    <location>
        <begin position="808"/>
        <end position="824"/>
    </location>
</feature>
<feature type="domain" description="GPI ethanolamine phosphate transferase 1 C-terminal" evidence="16">
    <location>
        <begin position="450"/>
        <end position="940"/>
    </location>
</feature>
<feature type="transmembrane region" description="Helical" evidence="14">
    <location>
        <begin position="881"/>
        <end position="904"/>
    </location>
</feature>
<comment type="function">
    <text evidence="13 14">Ethanolamine phosphate transferase involved in glycosylphosphatidylinositol-anchor biosynthesis. Transfers ethanolamine phosphate to the first alpha-1,4-linked mannose of the glycosylphosphatidylinositol precursor of GPI-anchor.</text>
</comment>
<comment type="caution">
    <text evidence="17">The sequence shown here is derived from an EMBL/GenBank/DDBJ whole genome shotgun (WGS) entry which is preliminary data.</text>
</comment>
<name>A0AAN6U405_9PEZI</name>
<protein>
    <recommendedName>
        <fullName evidence="4 14">GPI ethanolamine phosphate transferase 1</fullName>
        <ecNumber evidence="14">2.-.-.-</ecNumber>
    </recommendedName>
</protein>
<feature type="transmembrane region" description="Helical" evidence="14">
    <location>
        <begin position="678"/>
        <end position="696"/>
    </location>
</feature>
<dbReference type="Proteomes" id="UP001302602">
    <property type="component" value="Unassembled WGS sequence"/>
</dbReference>
<evidence type="ECO:0000256" key="9">
    <source>
        <dbReference type="ARBA" id="ARBA00022989"/>
    </source>
</evidence>
<gene>
    <name evidence="17" type="ORF">N657DRAFT_642818</name>
</gene>
<comment type="pathway">
    <text evidence="2 14">Glycolipid biosynthesis; glycosylphosphatidylinositol-anchor biosynthesis.</text>
</comment>
<accession>A0AAN6U405</accession>
<dbReference type="AlphaFoldDB" id="A0AAN6U405"/>
<evidence type="ECO:0000313" key="18">
    <source>
        <dbReference type="Proteomes" id="UP001302602"/>
    </source>
</evidence>
<feature type="transmembrane region" description="Helical" evidence="14">
    <location>
        <begin position="611"/>
        <end position="632"/>
    </location>
</feature>
<evidence type="ECO:0000256" key="3">
    <source>
        <dbReference type="ARBA" id="ARBA00008400"/>
    </source>
</evidence>
<dbReference type="InterPro" id="IPR017850">
    <property type="entry name" value="Alkaline_phosphatase_core_sf"/>
</dbReference>
<keyword evidence="8 14" id="KW-0256">Endoplasmic reticulum</keyword>
<dbReference type="GO" id="GO:0005789">
    <property type="term" value="C:endoplasmic reticulum membrane"/>
    <property type="evidence" value="ECO:0007669"/>
    <property type="project" value="UniProtKB-SubCell"/>
</dbReference>
<comment type="subcellular location">
    <subcellularLocation>
        <location evidence="1 14">Endoplasmic reticulum membrane</location>
        <topology evidence="1 14">Multi-pass membrane protein</topology>
    </subcellularLocation>
</comment>
<evidence type="ECO:0000259" key="16">
    <source>
        <dbReference type="Pfam" id="PF04987"/>
    </source>
</evidence>
<feature type="region of interest" description="Disordered" evidence="15">
    <location>
        <begin position="791"/>
        <end position="824"/>
    </location>
</feature>
<reference evidence="17" key="1">
    <citation type="journal article" date="2023" name="Mol. Phylogenet. Evol.">
        <title>Genome-scale phylogeny and comparative genomics of the fungal order Sordariales.</title>
        <authorList>
            <person name="Hensen N."/>
            <person name="Bonometti L."/>
            <person name="Westerberg I."/>
            <person name="Brannstrom I.O."/>
            <person name="Guillou S."/>
            <person name="Cros-Aarteil S."/>
            <person name="Calhoun S."/>
            <person name="Haridas S."/>
            <person name="Kuo A."/>
            <person name="Mondo S."/>
            <person name="Pangilinan J."/>
            <person name="Riley R."/>
            <person name="LaButti K."/>
            <person name="Andreopoulos B."/>
            <person name="Lipzen A."/>
            <person name="Chen C."/>
            <person name="Yan M."/>
            <person name="Daum C."/>
            <person name="Ng V."/>
            <person name="Clum A."/>
            <person name="Steindorff A."/>
            <person name="Ohm R.A."/>
            <person name="Martin F."/>
            <person name="Silar P."/>
            <person name="Natvig D.O."/>
            <person name="Lalanne C."/>
            <person name="Gautier V."/>
            <person name="Ament-Velasquez S.L."/>
            <person name="Kruys A."/>
            <person name="Hutchinson M.I."/>
            <person name="Powell A.J."/>
            <person name="Barry K."/>
            <person name="Miller A.N."/>
            <person name="Grigoriev I.V."/>
            <person name="Debuchy R."/>
            <person name="Gladieux P."/>
            <person name="Hiltunen Thoren M."/>
            <person name="Johannesson H."/>
        </authorList>
    </citation>
    <scope>NUCLEOTIDE SEQUENCE</scope>
    <source>
        <strain evidence="17">CBS 731.68</strain>
    </source>
</reference>
<dbReference type="Gene3D" id="3.40.720.10">
    <property type="entry name" value="Alkaline Phosphatase, subunit A"/>
    <property type="match status" value="1"/>
</dbReference>
<evidence type="ECO:0000256" key="2">
    <source>
        <dbReference type="ARBA" id="ARBA00004687"/>
    </source>
</evidence>
<evidence type="ECO:0000256" key="4">
    <source>
        <dbReference type="ARBA" id="ARBA00020831"/>
    </source>
</evidence>
<dbReference type="InterPro" id="IPR037671">
    <property type="entry name" value="PIGN_N"/>
</dbReference>
<feature type="transmembrane region" description="Helical" evidence="14">
    <location>
        <begin position="560"/>
        <end position="581"/>
    </location>
</feature>
<feature type="transmembrane region" description="Helical" evidence="14">
    <location>
        <begin position="496"/>
        <end position="517"/>
    </location>
</feature>
<evidence type="ECO:0000256" key="10">
    <source>
        <dbReference type="ARBA" id="ARBA00023136"/>
    </source>
</evidence>
<dbReference type="GeneID" id="87829187"/>
<organism evidence="17 18">
    <name type="scientific">Parathielavia appendiculata</name>
    <dbReference type="NCBI Taxonomy" id="2587402"/>
    <lineage>
        <taxon>Eukaryota</taxon>
        <taxon>Fungi</taxon>
        <taxon>Dikarya</taxon>
        <taxon>Ascomycota</taxon>
        <taxon>Pezizomycotina</taxon>
        <taxon>Sordariomycetes</taxon>
        <taxon>Sordariomycetidae</taxon>
        <taxon>Sordariales</taxon>
        <taxon>Chaetomiaceae</taxon>
        <taxon>Parathielavia</taxon>
    </lineage>
</organism>
<dbReference type="RefSeq" id="XP_062649829.1">
    <property type="nucleotide sequence ID" value="XM_062792418.1"/>
</dbReference>
<dbReference type="EMBL" id="MU853225">
    <property type="protein sequence ID" value="KAK4126058.1"/>
    <property type="molecule type" value="Genomic_DNA"/>
</dbReference>
<evidence type="ECO:0000256" key="1">
    <source>
        <dbReference type="ARBA" id="ARBA00004477"/>
    </source>
</evidence>
<feature type="transmembrane region" description="Helical" evidence="14">
    <location>
        <begin position="587"/>
        <end position="604"/>
    </location>
</feature>
<evidence type="ECO:0000256" key="13">
    <source>
        <dbReference type="ARBA" id="ARBA00024850"/>
    </source>
</evidence>
<dbReference type="Pfam" id="PF01663">
    <property type="entry name" value="Phosphodiest"/>
    <property type="match status" value="1"/>
</dbReference>
<keyword evidence="18" id="KW-1185">Reference proteome</keyword>
<feature type="transmembrane region" description="Helical" evidence="14">
    <location>
        <begin position="947"/>
        <end position="973"/>
    </location>
</feature>
<keyword evidence="6 14" id="KW-0808">Transferase</keyword>
<keyword evidence="10 14" id="KW-0472">Membrane</keyword>
<keyword evidence="12" id="KW-0961">Cell wall biogenesis/degradation</keyword>
<keyword evidence="11" id="KW-0325">Glycoprotein</keyword>
<dbReference type="CDD" id="cd16020">
    <property type="entry name" value="GPI_EPT_1"/>
    <property type="match status" value="1"/>
</dbReference>
<evidence type="ECO:0000256" key="7">
    <source>
        <dbReference type="ARBA" id="ARBA00022692"/>
    </source>
</evidence>
<keyword evidence="5 14" id="KW-0337">GPI-anchor biosynthesis</keyword>
<dbReference type="PANTHER" id="PTHR12250:SF0">
    <property type="entry name" value="GPI ETHANOLAMINE PHOSPHATE TRANSFERASE 1"/>
    <property type="match status" value="1"/>
</dbReference>
<keyword evidence="7 14" id="KW-0812">Transmembrane</keyword>